<proteinExistence type="predicted"/>
<dbReference type="Proteomes" id="UP000830671">
    <property type="component" value="Chromosome 7"/>
</dbReference>
<evidence type="ECO:0008006" key="4">
    <source>
        <dbReference type="Google" id="ProtNLM"/>
    </source>
</evidence>
<feature type="chain" id="PRO_5040488991" description="Hydrophobin" evidence="1">
    <location>
        <begin position="19"/>
        <end position="190"/>
    </location>
</feature>
<dbReference type="RefSeq" id="XP_049149536.1">
    <property type="nucleotide sequence ID" value="XM_049292390.1"/>
</dbReference>
<accession>A0A9Q8T2Q5</accession>
<feature type="signal peptide" evidence="1">
    <location>
        <begin position="1"/>
        <end position="18"/>
    </location>
</feature>
<dbReference type="EMBL" id="CP019479">
    <property type="protein sequence ID" value="UQC87930.1"/>
    <property type="molecule type" value="Genomic_DNA"/>
</dbReference>
<gene>
    <name evidence="2" type="ORF">CLUP02_13451</name>
</gene>
<evidence type="ECO:0000313" key="3">
    <source>
        <dbReference type="Proteomes" id="UP000830671"/>
    </source>
</evidence>
<dbReference type="KEGG" id="clup:CLUP02_13451"/>
<reference evidence="2" key="1">
    <citation type="journal article" date="2021" name="Mol. Plant Microbe Interact.">
        <title>Complete Genome Sequence of the Plant-Pathogenic Fungus Colletotrichum lupini.</title>
        <authorList>
            <person name="Baroncelli R."/>
            <person name="Pensec F."/>
            <person name="Da Lio D."/>
            <person name="Boufleur T."/>
            <person name="Vicente I."/>
            <person name="Sarrocco S."/>
            <person name="Picot A."/>
            <person name="Baraldi E."/>
            <person name="Sukno S."/>
            <person name="Thon M."/>
            <person name="Le Floch G."/>
        </authorList>
    </citation>
    <scope>NUCLEOTIDE SEQUENCE</scope>
    <source>
        <strain evidence="2">IMI 504893</strain>
    </source>
</reference>
<organism evidence="2 3">
    <name type="scientific">Colletotrichum lupini</name>
    <dbReference type="NCBI Taxonomy" id="145971"/>
    <lineage>
        <taxon>Eukaryota</taxon>
        <taxon>Fungi</taxon>
        <taxon>Dikarya</taxon>
        <taxon>Ascomycota</taxon>
        <taxon>Pezizomycotina</taxon>
        <taxon>Sordariomycetes</taxon>
        <taxon>Hypocreomycetidae</taxon>
        <taxon>Glomerellales</taxon>
        <taxon>Glomerellaceae</taxon>
        <taxon>Colletotrichum</taxon>
        <taxon>Colletotrichum acutatum species complex</taxon>
    </lineage>
</organism>
<name>A0A9Q8T2Q5_9PEZI</name>
<dbReference type="GeneID" id="73347400"/>
<keyword evidence="3" id="KW-1185">Reference proteome</keyword>
<keyword evidence="1" id="KW-0732">Signal</keyword>
<dbReference type="AlphaFoldDB" id="A0A9Q8T2Q5"/>
<sequence>MKVSVITTLLAQAFAVSALQKYCNGGQGLASGNTCEGKGANSYCCLNVQSSAFPTFRGSCFSPQSIRDREDVNQDCPGGSVYCVSYRSLTLTNEWLFTFHSATKLLDRARLDGEGARRVIRGLSRSLRIKALNMTYAVRAVKGDWDKRLTKLDRSIVSTINTTIEDNYLIPMQTGLSANAKMWLKLVSTW</sequence>
<evidence type="ECO:0000256" key="1">
    <source>
        <dbReference type="SAM" id="SignalP"/>
    </source>
</evidence>
<protein>
    <recommendedName>
        <fullName evidence="4">Hydrophobin</fullName>
    </recommendedName>
</protein>
<evidence type="ECO:0000313" key="2">
    <source>
        <dbReference type="EMBL" id="UQC87930.1"/>
    </source>
</evidence>